<dbReference type="PANTHER" id="PTHR43406:SF1">
    <property type="entry name" value="TRYPTOPHAN SYNTHASE ALPHA CHAIN, CHLOROPLASTIC"/>
    <property type="match status" value="1"/>
</dbReference>
<evidence type="ECO:0000256" key="6">
    <source>
        <dbReference type="ARBA" id="ARBA00023141"/>
    </source>
</evidence>
<evidence type="ECO:0000313" key="11">
    <source>
        <dbReference type="Proteomes" id="UP000247647"/>
    </source>
</evidence>
<dbReference type="InterPro" id="IPR011060">
    <property type="entry name" value="RibuloseP-bd_barrel"/>
</dbReference>
<gene>
    <name evidence="10" type="ORF">BO87DRAFT_77526</name>
</gene>
<dbReference type="GO" id="GO:0005829">
    <property type="term" value="C:cytosol"/>
    <property type="evidence" value="ECO:0007669"/>
    <property type="project" value="TreeGrafter"/>
</dbReference>
<dbReference type="NCBIfam" id="TIGR00262">
    <property type="entry name" value="trpA"/>
    <property type="match status" value="1"/>
</dbReference>
<evidence type="ECO:0000256" key="7">
    <source>
        <dbReference type="ARBA" id="ARBA00023239"/>
    </source>
</evidence>
<evidence type="ECO:0000256" key="5">
    <source>
        <dbReference type="ARBA" id="ARBA00022822"/>
    </source>
</evidence>
<keyword evidence="11" id="KW-1185">Reference proteome</keyword>
<dbReference type="PANTHER" id="PTHR43406">
    <property type="entry name" value="TRYPTOPHAN SYNTHASE, ALPHA CHAIN"/>
    <property type="match status" value="1"/>
</dbReference>
<evidence type="ECO:0000256" key="9">
    <source>
        <dbReference type="RuleBase" id="RU003662"/>
    </source>
</evidence>
<dbReference type="CDD" id="cd04724">
    <property type="entry name" value="Tryptophan_synthase_alpha"/>
    <property type="match status" value="1"/>
</dbReference>
<sequence>MDQLKKTFARCAQEGRPALVTYVTAGFPTAAETPDIMLAMQAGGAGMQYFLACISDNVRWCANDVVDVIELGLPFTDPIADGPTIQMSNLKTLDNGVTISSMLQMVKDARQKGLHVPVLFMGYYNPIMRYGESELLAASRTAGVDGFIIVDLPPEEAVRFRNQCRDAGLVTSLIPIVEATWHCLTIH</sequence>
<protein>
    <recommendedName>
        <fullName evidence="3">tryptophan synthase</fullName>
        <ecNumber evidence="3">4.2.1.20</ecNumber>
    </recommendedName>
</protein>
<evidence type="ECO:0000256" key="2">
    <source>
        <dbReference type="ARBA" id="ARBA00011270"/>
    </source>
</evidence>
<dbReference type="Pfam" id="PF00290">
    <property type="entry name" value="Trp_syntA"/>
    <property type="match status" value="1"/>
</dbReference>
<evidence type="ECO:0000256" key="3">
    <source>
        <dbReference type="ARBA" id="ARBA00012043"/>
    </source>
</evidence>
<dbReference type="PROSITE" id="PS00167">
    <property type="entry name" value="TRP_SYNTHASE_ALPHA"/>
    <property type="match status" value="1"/>
</dbReference>
<evidence type="ECO:0000313" key="10">
    <source>
        <dbReference type="EMBL" id="PYH39124.1"/>
    </source>
</evidence>
<evidence type="ECO:0000256" key="1">
    <source>
        <dbReference type="ARBA" id="ARBA00004733"/>
    </source>
</evidence>
<keyword evidence="5" id="KW-0822">Tryptophan biosynthesis</keyword>
<dbReference type="InterPro" id="IPR002028">
    <property type="entry name" value="Trp_synthase_suA"/>
</dbReference>
<dbReference type="InterPro" id="IPR013785">
    <property type="entry name" value="Aldolase_TIM"/>
</dbReference>
<dbReference type="Gene3D" id="3.20.20.70">
    <property type="entry name" value="Aldolase class I"/>
    <property type="match status" value="2"/>
</dbReference>
<dbReference type="OrthoDB" id="10050244at2759"/>
<dbReference type="SUPFAM" id="SSF51366">
    <property type="entry name" value="Ribulose-phoshate binding barrel"/>
    <property type="match status" value="1"/>
</dbReference>
<dbReference type="InterPro" id="IPR018204">
    <property type="entry name" value="Trp_synthase_alpha_AS"/>
</dbReference>
<comment type="similarity">
    <text evidence="9">Belongs to the TrpA family.</text>
</comment>
<proteinExistence type="inferred from homology"/>
<comment type="pathway">
    <text evidence="1">Amino-acid biosynthesis; L-tryptophan biosynthesis; L-tryptophan from chorismate: step 5/5.</text>
</comment>
<keyword evidence="7" id="KW-0456">Lyase</keyword>
<dbReference type="RefSeq" id="XP_025484602.1">
    <property type="nucleotide sequence ID" value="XM_025629551.1"/>
</dbReference>
<comment type="catalytic activity">
    <reaction evidence="8">
        <text>(1S,2R)-1-C-(indol-3-yl)glycerol 3-phosphate + L-serine = D-glyceraldehyde 3-phosphate + L-tryptophan + H2O</text>
        <dbReference type="Rhea" id="RHEA:10532"/>
        <dbReference type="ChEBI" id="CHEBI:15377"/>
        <dbReference type="ChEBI" id="CHEBI:33384"/>
        <dbReference type="ChEBI" id="CHEBI:57912"/>
        <dbReference type="ChEBI" id="CHEBI:58866"/>
        <dbReference type="ChEBI" id="CHEBI:59776"/>
        <dbReference type="EC" id="4.2.1.20"/>
    </reaction>
</comment>
<dbReference type="AlphaFoldDB" id="A0A318YY53"/>
<reference evidence="10" key="1">
    <citation type="submission" date="2016-12" db="EMBL/GenBank/DDBJ databases">
        <title>The genomes of Aspergillus section Nigri reveals drivers in fungal speciation.</title>
        <authorList>
            <consortium name="DOE Joint Genome Institute"/>
            <person name="Vesth T.C."/>
            <person name="Nybo J."/>
            <person name="Theobald S."/>
            <person name="Brandl J."/>
            <person name="Frisvad J.C."/>
            <person name="Nielsen K.F."/>
            <person name="Lyhne E.K."/>
            <person name="Kogle M.E."/>
            <person name="Kuo A."/>
            <person name="Riley R."/>
            <person name="Clum A."/>
            <person name="Nolan M."/>
            <person name="Lipzen A."/>
            <person name="Salamov A."/>
            <person name="Henrissat B."/>
            <person name="Wiebenga A."/>
            <person name="De Vries R.P."/>
            <person name="Grigoriev I.V."/>
            <person name="Mortensen U.H."/>
            <person name="Andersen M.R."/>
            <person name="Baker S.E."/>
        </authorList>
    </citation>
    <scope>NUCLEOTIDE SEQUENCE [LARGE SCALE GENOMIC DNA]</scope>
    <source>
        <strain evidence="10">CBS 115656</strain>
    </source>
</reference>
<dbReference type="GO" id="GO:0004834">
    <property type="term" value="F:tryptophan synthase activity"/>
    <property type="evidence" value="ECO:0007669"/>
    <property type="project" value="UniProtKB-EC"/>
</dbReference>
<accession>A0A318YY53</accession>
<organism evidence="10 11">
    <name type="scientific">Aspergillus neoniger (strain CBS 115656)</name>
    <dbReference type="NCBI Taxonomy" id="1448310"/>
    <lineage>
        <taxon>Eukaryota</taxon>
        <taxon>Fungi</taxon>
        <taxon>Dikarya</taxon>
        <taxon>Ascomycota</taxon>
        <taxon>Pezizomycotina</taxon>
        <taxon>Eurotiomycetes</taxon>
        <taxon>Eurotiomycetidae</taxon>
        <taxon>Eurotiales</taxon>
        <taxon>Aspergillaceae</taxon>
        <taxon>Aspergillus</taxon>
        <taxon>Aspergillus subgen. Circumdati</taxon>
    </lineage>
</organism>
<name>A0A318YY53_ASPNB</name>
<keyword evidence="6" id="KW-0057">Aromatic amino acid biosynthesis</keyword>
<keyword evidence="4" id="KW-0028">Amino-acid biosynthesis</keyword>
<dbReference type="Proteomes" id="UP000247647">
    <property type="component" value="Unassembled WGS sequence"/>
</dbReference>
<evidence type="ECO:0000256" key="4">
    <source>
        <dbReference type="ARBA" id="ARBA00022605"/>
    </source>
</evidence>
<comment type="subunit">
    <text evidence="2">Tetramer of two alpha and two beta chains.</text>
</comment>
<dbReference type="UniPathway" id="UPA00035">
    <property type="reaction ID" value="UER00044"/>
</dbReference>
<dbReference type="GeneID" id="37132007"/>
<evidence type="ECO:0000256" key="8">
    <source>
        <dbReference type="ARBA" id="ARBA00049047"/>
    </source>
</evidence>
<dbReference type="EMBL" id="KZ821446">
    <property type="protein sequence ID" value="PYH39124.1"/>
    <property type="molecule type" value="Genomic_DNA"/>
</dbReference>
<dbReference type="EC" id="4.2.1.20" evidence="3"/>